<accession>A0A0A9BYU0</accession>
<name>A0A0A9BYU0_ARUDO</name>
<dbReference type="EMBL" id="GBRH01233458">
    <property type="protein sequence ID" value="JAD64437.1"/>
    <property type="molecule type" value="Transcribed_RNA"/>
</dbReference>
<feature type="compositionally biased region" description="Basic residues" evidence="1">
    <location>
        <begin position="15"/>
        <end position="24"/>
    </location>
</feature>
<feature type="compositionally biased region" description="Polar residues" evidence="1">
    <location>
        <begin position="1"/>
        <end position="11"/>
    </location>
</feature>
<proteinExistence type="predicted"/>
<dbReference type="AlphaFoldDB" id="A0A0A9BYU0"/>
<protein>
    <submittedName>
        <fullName evidence="2">Uncharacterized protein</fullName>
    </submittedName>
</protein>
<evidence type="ECO:0000256" key="1">
    <source>
        <dbReference type="SAM" id="MobiDB-lite"/>
    </source>
</evidence>
<reference evidence="2" key="2">
    <citation type="journal article" date="2015" name="Data Brief">
        <title>Shoot transcriptome of the giant reed, Arundo donax.</title>
        <authorList>
            <person name="Barrero R.A."/>
            <person name="Guerrero F.D."/>
            <person name="Moolhuijzen P."/>
            <person name="Goolsby J.A."/>
            <person name="Tidwell J."/>
            <person name="Bellgard S.E."/>
            <person name="Bellgard M.I."/>
        </authorList>
    </citation>
    <scope>NUCLEOTIDE SEQUENCE</scope>
    <source>
        <tissue evidence="2">Shoot tissue taken approximately 20 cm above the soil surface</tissue>
    </source>
</reference>
<feature type="region of interest" description="Disordered" evidence="1">
    <location>
        <begin position="1"/>
        <end position="24"/>
    </location>
</feature>
<evidence type="ECO:0000313" key="2">
    <source>
        <dbReference type="EMBL" id="JAD64437.1"/>
    </source>
</evidence>
<sequence length="41" mass="4697">MNQEYTPQPTSKARAASRQKRSLKSIRPCFNLSCRQRSGLT</sequence>
<organism evidence="2">
    <name type="scientific">Arundo donax</name>
    <name type="common">Giant reed</name>
    <name type="synonym">Donax arundinaceus</name>
    <dbReference type="NCBI Taxonomy" id="35708"/>
    <lineage>
        <taxon>Eukaryota</taxon>
        <taxon>Viridiplantae</taxon>
        <taxon>Streptophyta</taxon>
        <taxon>Embryophyta</taxon>
        <taxon>Tracheophyta</taxon>
        <taxon>Spermatophyta</taxon>
        <taxon>Magnoliopsida</taxon>
        <taxon>Liliopsida</taxon>
        <taxon>Poales</taxon>
        <taxon>Poaceae</taxon>
        <taxon>PACMAD clade</taxon>
        <taxon>Arundinoideae</taxon>
        <taxon>Arundineae</taxon>
        <taxon>Arundo</taxon>
    </lineage>
</organism>
<reference evidence="2" key="1">
    <citation type="submission" date="2014-09" db="EMBL/GenBank/DDBJ databases">
        <authorList>
            <person name="Magalhaes I.L.F."/>
            <person name="Oliveira U."/>
            <person name="Santos F.R."/>
            <person name="Vidigal T.H.D.A."/>
            <person name="Brescovit A.D."/>
            <person name="Santos A.J."/>
        </authorList>
    </citation>
    <scope>NUCLEOTIDE SEQUENCE</scope>
    <source>
        <tissue evidence="2">Shoot tissue taken approximately 20 cm above the soil surface</tissue>
    </source>
</reference>